<evidence type="ECO:0008006" key="4">
    <source>
        <dbReference type="Google" id="ProtNLM"/>
    </source>
</evidence>
<keyword evidence="3" id="KW-1185">Reference proteome</keyword>
<keyword evidence="1" id="KW-0175">Coiled coil</keyword>
<dbReference type="Proteomes" id="UP000006764">
    <property type="component" value="Chromosome"/>
</dbReference>
<sequence>MATRQEYIDKLKNKLNEWDDDIDKLEIKARQANEDLRHQWESRRLELQEKRQDLSNRLDKLRHSADDTWTDMKKGIDDTWDAVTRGIKDMKDKLFG</sequence>
<name>A0A0B4XIF0_9GAMM</name>
<dbReference type="HOGENOM" id="CLU_142668_4_0_6"/>
<evidence type="ECO:0000313" key="3">
    <source>
        <dbReference type="Proteomes" id="UP000006764"/>
    </source>
</evidence>
<organism evidence="2 3">
    <name type="scientific">Isoalcanivorax pacificus W11-5</name>
    <dbReference type="NCBI Taxonomy" id="391936"/>
    <lineage>
        <taxon>Bacteria</taxon>
        <taxon>Pseudomonadati</taxon>
        <taxon>Pseudomonadota</taxon>
        <taxon>Gammaproteobacteria</taxon>
        <taxon>Oceanospirillales</taxon>
        <taxon>Alcanivoracaceae</taxon>
        <taxon>Isoalcanivorax</taxon>
    </lineage>
</organism>
<protein>
    <recommendedName>
        <fullName evidence="4">Coiled coil domain-containing protein</fullName>
    </recommendedName>
</protein>
<dbReference type="KEGG" id="apac:S7S_07815"/>
<proteinExistence type="predicted"/>
<dbReference type="Gene3D" id="1.20.120.20">
    <property type="entry name" value="Apolipoprotein"/>
    <property type="match status" value="1"/>
</dbReference>
<gene>
    <name evidence="2" type="ORF">S7S_07815</name>
</gene>
<dbReference type="OrthoDB" id="6077884at2"/>
<feature type="coiled-coil region" evidence="1">
    <location>
        <begin position="8"/>
        <end position="64"/>
    </location>
</feature>
<dbReference type="RefSeq" id="WP_008735769.1">
    <property type="nucleotide sequence ID" value="NZ_CP004387.1"/>
</dbReference>
<evidence type="ECO:0000313" key="2">
    <source>
        <dbReference type="EMBL" id="AJD47979.1"/>
    </source>
</evidence>
<evidence type="ECO:0000256" key="1">
    <source>
        <dbReference type="SAM" id="Coils"/>
    </source>
</evidence>
<reference evidence="2 3" key="1">
    <citation type="journal article" date="2012" name="J. Bacteriol.">
        <title>Genome sequence of an alkane-degrading bacterium, Alcanivorax pacificus type strain W11-5, isolated from deep sea sediment.</title>
        <authorList>
            <person name="Lai Q."/>
            <person name="Shao Z."/>
        </authorList>
    </citation>
    <scope>NUCLEOTIDE SEQUENCE [LARGE SCALE GENOMIC DNA]</scope>
    <source>
        <strain evidence="2 3">W11-5</strain>
    </source>
</reference>
<dbReference type="EMBL" id="CP004387">
    <property type="protein sequence ID" value="AJD47979.1"/>
    <property type="molecule type" value="Genomic_DNA"/>
</dbReference>
<accession>A0A0B4XIF0</accession>
<dbReference type="AlphaFoldDB" id="A0A0B4XIF0"/>